<evidence type="ECO:0000313" key="2">
    <source>
        <dbReference type="Proteomes" id="UP000254912"/>
    </source>
</evidence>
<gene>
    <name evidence="1" type="ORF">DFP99_1448</name>
</gene>
<protein>
    <submittedName>
        <fullName evidence="1">Uncharacterized protein</fullName>
    </submittedName>
</protein>
<dbReference type="KEGG" id="wso:WSWS_00293"/>
<proteinExistence type="predicted"/>
<comment type="caution">
    <text evidence="1">The sequence shown here is derived from an EMBL/GenBank/DDBJ whole genome shotgun (WGS) entry which is preliminary data.</text>
</comment>
<keyword evidence="2" id="KW-1185">Reference proteome</keyword>
<evidence type="ECO:0000313" key="1">
    <source>
        <dbReference type="EMBL" id="RDL01542.1"/>
    </source>
</evidence>
<dbReference type="GeneID" id="94545503"/>
<dbReference type="RefSeq" id="WP_070229595.1">
    <property type="nucleotide sequence ID" value="NZ_BJYO01000006.1"/>
</dbReference>
<dbReference type="EMBL" id="QRAS01000004">
    <property type="protein sequence ID" value="RDL01542.1"/>
    <property type="molecule type" value="Genomic_DNA"/>
</dbReference>
<accession>A0A288QSI4</accession>
<dbReference type="AlphaFoldDB" id="A0A288QSI4"/>
<dbReference type="OrthoDB" id="2142012at2"/>
<name>A0A288QSI4_9LACO</name>
<sequence length="99" mass="11259">MKVTSPEVLQTIIDKGHDYRRAIALIEGKWEELLLAAPWGMTTISLNDVKLMQAYLAAEVVAQPKYTLATYADVQRFVQAHHTRITPAVRDYLLAPYQM</sequence>
<reference evidence="1 2" key="1">
    <citation type="submission" date="2018-07" db="EMBL/GenBank/DDBJ databases">
        <title>Genomic Encyclopedia of Type Strains, Phase III (KMG-III): the genomes of soil and plant-associated and newly described type strains.</title>
        <authorList>
            <person name="Whitman W."/>
        </authorList>
    </citation>
    <scope>NUCLEOTIDE SEQUENCE [LARGE SCALE GENOMIC DNA]</scope>
    <source>
        <strain evidence="1 2">CECT 7031</strain>
    </source>
</reference>
<dbReference type="Proteomes" id="UP000254912">
    <property type="component" value="Unassembled WGS sequence"/>
</dbReference>
<organism evidence="1 2">
    <name type="scientific">Weissella soli</name>
    <dbReference type="NCBI Taxonomy" id="155866"/>
    <lineage>
        <taxon>Bacteria</taxon>
        <taxon>Bacillati</taxon>
        <taxon>Bacillota</taxon>
        <taxon>Bacilli</taxon>
        <taxon>Lactobacillales</taxon>
        <taxon>Lactobacillaceae</taxon>
        <taxon>Weissella</taxon>
    </lineage>
</organism>